<keyword evidence="1" id="KW-1133">Transmembrane helix</keyword>
<keyword evidence="3" id="KW-1185">Reference proteome</keyword>
<name>A0ABQ7CCI3_BRACR</name>
<evidence type="ECO:0000256" key="1">
    <source>
        <dbReference type="SAM" id="Phobius"/>
    </source>
</evidence>
<evidence type="ECO:0000313" key="2">
    <source>
        <dbReference type="EMBL" id="KAF3549789.1"/>
    </source>
</evidence>
<feature type="transmembrane region" description="Helical" evidence="1">
    <location>
        <begin position="69"/>
        <end position="91"/>
    </location>
</feature>
<comment type="caution">
    <text evidence="2">The sequence shown here is derived from an EMBL/GenBank/DDBJ whole genome shotgun (WGS) entry which is preliminary data.</text>
</comment>
<gene>
    <name evidence="2" type="ORF">DY000_02008630</name>
</gene>
<protein>
    <submittedName>
        <fullName evidence="2">Uncharacterized protein</fullName>
    </submittedName>
</protein>
<keyword evidence="1" id="KW-0812">Transmembrane</keyword>
<dbReference type="Proteomes" id="UP000266723">
    <property type="component" value="Unassembled WGS sequence"/>
</dbReference>
<proteinExistence type="predicted"/>
<accession>A0ABQ7CCI3</accession>
<organism evidence="2 3">
    <name type="scientific">Brassica cretica</name>
    <name type="common">Mustard</name>
    <dbReference type="NCBI Taxonomy" id="69181"/>
    <lineage>
        <taxon>Eukaryota</taxon>
        <taxon>Viridiplantae</taxon>
        <taxon>Streptophyta</taxon>
        <taxon>Embryophyta</taxon>
        <taxon>Tracheophyta</taxon>
        <taxon>Spermatophyta</taxon>
        <taxon>Magnoliopsida</taxon>
        <taxon>eudicotyledons</taxon>
        <taxon>Gunneridae</taxon>
        <taxon>Pentapetalae</taxon>
        <taxon>rosids</taxon>
        <taxon>malvids</taxon>
        <taxon>Brassicales</taxon>
        <taxon>Brassicaceae</taxon>
        <taxon>Brassiceae</taxon>
        <taxon>Brassica</taxon>
    </lineage>
</organism>
<reference evidence="2 3" key="1">
    <citation type="journal article" date="2020" name="BMC Genomics">
        <title>Intraspecific diversification of the crop wild relative Brassica cretica Lam. using demographic model selection.</title>
        <authorList>
            <person name="Kioukis A."/>
            <person name="Michalopoulou V.A."/>
            <person name="Briers L."/>
            <person name="Pirintsos S."/>
            <person name="Studholme D.J."/>
            <person name="Pavlidis P."/>
            <person name="Sarris P.F."/>
        </authorList>
    </citation>
    <scope>NUCLEOTIDE SEQUENCE [LARGE SCALE GENOMIC DNA]</scope>
    <source>
        <strain evidence="3">cv. PFS-1207/04</strain>
    </source>
</reference>
<keyword evidence="1" id="KW-0472">Membrane</keyword>
<evidence type="ECO:0000313" key="3">
    <source>
        <dbReference type="Proteomes" id="UP000266723"/>
    </source>
</evidence>
<sequence length="123" mass="14230">MRVIKQRKLLKFWKSFMKIKVLYKTVLDTMKTHSQYKLTTFSFLTGYELVIRIDGGSPVPNDWYRSSSLLMILFLAEIFCGCLLVVFSHGFELRLDVEANISVEEQMTQITTTKNVETDLGHG</sequence>
<dbReference type="EMBL" id="QGKV02000832">
    <property type="protein sequence ID" value="KAF3549789.1"/>
    <property type="molecule type" value="Genomic_DNA"/>
</dbReference>